<organism evidence="2 3">
    <name type="scientific">Tegillarca granosa</name>
    <name type="common">Malaysian cockle</name>
    <name type="synonym">Anadara granosa</name>
    <dbReference type="NCBI Taxonomy" id="220873"/>
    <lineage>
        <taxon>Eukaryota</taxon>
        <taxon>Metazoa</taxon>
        <taxon>Spiralia</taxon>
        <taxon>Lophotrochozoa</taxon>
        <taxon>Mollusca</taxon>
        <taxon>Bivalvia</taxon>
        <taxon>Autobranchia</taxon>
        <taxon>Pteriomorphia</taxon>
        <taxon>Arcoida</taxon>
        <taxon>Arcoidea</taxon>
        <taxon>Arcidae</taxon>
        <taxon>Tegillarca</taxon>
    </lineage>
</organism>
<accession>A0ABQ9EM22</accession>
<protein>
    <recommendedName>
        <fullName evidence="1">Temptin Cys/Cys disulfide domain-containing protein</fullName>
    </recommendedName>
</protein>
<keyword evidence="3" id="KW-1185">Reference proteome</keyword>
<dbReference type="InterPro" id="IPR057626">
    <property type="entry name" value="S-S_Temptin"/>
</dbReference>
<sequence length="123" mass="13465">MLYQNNIPNGNSVPDPCNSGGTWAAVGHYDPKVGSALTNKFAKDFAAAGHTWTRELCMKDSDEDTYTNGQELGDPNCNWTPGNQPERAAFGHPGIYNLQLKSIKKFSSSESCVRKLDILISNK</sequence>
<proteinExistence type="predicted"/>
<evidence type="ECO:0000259" key="1">
    <source>
        <dbReference type="Pfam" id="PF24784"/>
    </source>
</evidence>
<feature type="domain" description="Temptin Cys/Cys disulfide" evidence="1">
    <location>
        <begin position="3"/>
        <end position="95"/>
    </location>
</feature>
<dbReference type="InterPro" id="IPR055313">
    <property type="entry name" value="Temptin-like"/>
</dbReference>
<evidence type="ECO:0000313" key="2">
    <source>
        <dbReference type="EMBL" id="KAJ8306307.1"/>
    </source>
</evidence>
<reference evidence="2 3" key="1">
    <citation type="submission" date="2022-12" db="EMBL/GenBank/DDBJ databases">
        <title>Chromosome-level genome of Tegillarca granosa.</title>
        <authorList>
            <person name="Kim J."/>
        </authorList>
    </citation>
    <scope>NUCLEOTIDE SEQUENCE [LARGE SCALE GENOMIC DNA]</scope>
    <source>
        <strain evidence="2">Teg-2019</strain>
        <tissue evidence="2">Adductor muscle</tissue>
    </source>
</reference>
<dbReference type="Proteomes" id="UP001217089">
    <property type="component" value="Unassembled WGS sequence"/>
</dbReference>
<name>A0ABQ9EM22_TEGGR</name>
<dbReference type="Pfam" id="PF24784">
    <property type="entry name" value="Temptin_C"/>
    <property type="match status" value="1"/>
</dbReference>
<gene>
    <name evidence="2" type="ORF">KUTeg_016852</name>
</gene>
<evidence type="ECO:0000313" key="3">
    <source>
        <dbReference type="Proteomes" id="UP001217089"/>
    </source>
</evidence>
<comment type="caution">
    <text evidence="2">The sequence shown here is derived from an EMBL/GenBank/DDBJ whole genome shotgun (WGS) entry which is preliminary data.</text>
</comment>
<dbReference type="EMBL" id="JARBDR010000813">
    <property type="protein sequence ID" value="KAJ8306307.1"/>
    <property type="molecule type" value="Genomic_DNA"/>
</dbReference>
<dbReference type="PANTHER" id="PTHR34737">
    <property type="entry name" value="EF-HAND DOMAIN-CONTAINING PROTEIN"/>
    <property type="match status" value="1"/>
</dbReference>
<dbReference type="PANTHER" id="PTHR34737:SF2">
    <property type="entry name" value="EF-HAND DOMAIN-CONTAINING PROTEIN"/>
    <property type="match status" value="1"/>
</dbReference>